<feature type="transmembrane region" description="Helical" evidence="7">
    <location>
        <begin position="6"/>
        <end position="35"/>
    </location>
</feature>
<dbReference type="AlphaFoldDB" id="A0A3A9K7P3"/>
<keyword evidence="6 7" id="KW-0472">Membrane</keyword>
<gene>
    <name evidence="8" type="ORF">CR203_19540</name>
</gene>
<feature type="transmembrane region" description="Helical" evidence="7">
    <location>
        <begin position="161"/>
        <end position="180"/>
    </location>
</feature>
<protein>
    <recommendedName>
        <fullName evidence="10">Cytochrome D ubiquinol oxidase subunit II</fullName>
    </recommendedName>
</protein>
<dbReference type="OrthoDB" id="2416742at2"/>
<evidence type="ECO:0000256" key="5">
    <source>
        <dbReference type="ARBA" id="ARBA00022989"/>
    </source>
</evidence>
<keyword evidence="5 7" id="KW-1133">Transmembrane helix</keyword>
<organism evidence="8 9">
    <name type="scientific">Salipaludibacillus neizhouensis</name>
    <dbReference type="NCBI Taxonomy" id="885475"/>
    <lineage>
        <taxon>Bacteria</taxon>
        <taxon>Bacillati</taxon>
        <taxon>Bacillota</taxon>
        <taxon>Bacilli</taxon>
        <taxon>Bacillales</taxon>
        <taxon>Bacillaceae</taxon>
    </lineage>
</organism>
<feature type="transmembrane region" description="Helical" evidence="7">
    <location>
        <begin position="264"/>
        <end position="289"/>
    </location>
</feature>
<feature type="transmembrane region" description="Helical" evidence="7">
    <location>
        <begin position="56"/>
        <end position="78"/>
    </location>
</feature>
<sequence>MTETYVAISIIWAFLFIYAIAGSIDFGAGFWAMYYSNKETQASILANRYLSPSWEVTNVFLVLFVIAIVGFFPGAAYYMGTLMILPVSFVLMLLIIRSAFMVFSFTVQRYTKPLVVISGLTGLLIPALMVAILPISIGGFIGGTGEQQYILFDQVLSSPTLYTHVGFGLATELFLAALLLSDYARESGSEQTYAVYRRNAIILGPITLFFAVTALWTLIPEAPWMVDTMIDIWYLFALSLVAASIGYSALWWPSKKANPGRPRIGVVFIILQFGLASFAYGLSHMPYILYPDLTIFDAFTDPTMFKWLLYGYAGGFAVLVPAFVVFWRLFMKDKNYLQIKQDDENNY</sequence>
<evidence type="ECO:0000256" key="1">
    <source>
        <dbReference type="ARBA" id="ARBA00004651"/>
    </source>
</evidence>
<feature type="transmembrane region" description="Helical" evidence="7">
    <location>
        <begin position="232"/>
        <end position="252"/>
    </location>
</feature>
<evidence type="ECO:0000256" key="2">
    <source>
        <dbReference type="ARBA" id="ARBA00007543"/>
    </source>
</evidence>
<comment type="subcellular location">
    <subcellularLocation>
        <location evidence="1">Cell membrane</location>
        <topology evidence="1">Multi-pass membrane protein</topology>
    </subcellularLocation>
</comment>
<evidence type="ECO:0000256" key="3">
    <source>
        <dbReference type="ARBA" id="ARBA00022475"/>
    </source>
</evidence>
<feature type="transmembrane region" description="Helical" evidence="7">
    <location>
        <begin position="84"/>
        <end position="107"/>
    </location>
</feature>
<dbReference type="GO" id="GO:0005886">
    <property type="term" value="C:plasma membrane"/>
    <property type="evidence" value="ECO:0007669"/>
    <property type="project" value="UniProtKB-SubCell"/>
</dbReference>
<reference evidence="8 9" key="1">
    <citation type="submission" date="2017-10" db="EMBL/GenBank/DDBJ databases">
        <title>Bacillus sp. nov., a halophilic bacterium isolated from a Keqin Lake.</title>
        <authorList>
            <person name="Wang H."/>
        </authorList>
    </citation>
    <scope>NUCLEOTIDE SEQUENCE [LARGE SCALE GENOMIC DNA]</scope>
    <source>
        <strain evidence="8 9">KCTC 13187</strain>
    </source>
</reference>
<dbReference type="Pfam" id="PF02322">
    <property type="entry name" value="Cyt_bd_oxida_II"/>
    <property type="match status" value="1"/>
</dbReference>
<dbReference type="RefSeq" id="WP_110935980.1">
    <property type="nucleotide sequence ID" value="NZ_KZ614146.1"/>
</dbReference>
<comment type="similarity">
    <text evidence="2">Belongs to the cytochrome ubiquinol oxidase subunit 2 family.</text>
</comment>
<evidence type="ECO:0000256" key="6">
    <source>
        <dbReference type="ARBA" id="ARBA00023136"/>
    </source>
</evidence>
<proteinExistence type="inferred from homology"/>
<evidence type="ECO:0000256" key="4">
    <source>
        <dbReference type="ARBA" id="ARBA00022692"/>
    </source>
</evidence>
<name>A0A3A9K7P3_9BACI</name>
<dbReference type="Proteomes" id="UP000281498">
    <property type="component" value="Unassembled WGS sequence"/>
</dbReference>
<keyword evidence="4 7" id="KW-0812">Transmembrane</keyword>
<evidence type="ECO:0000313" key="8">
    <source>
        <dbReference type="EMBL" id="RKL65673.1"/>
    </source>
</evidence>
<feature type="transmembrane region" description="Helical" evidence="7">
    <location>
        <begin position="114"/>
        <end position="141"/>
    </location>
</feature>
<feature type="transmembrane region" description="Helical" evidence="7">
    <location>
        <begin position="309"/>
        <end position="330"/>
    </location>
</feature>
<evidence type="ECO:0008006" key="10">
    <source>
        <dbReference type="Google" id="ProtNLM"/>
    </source>
</evidence>
<keyword evidence="9" id="KW-1185">Reference proteome</keyword>
<comment type="caution">
    <text evidence="8">The sequence shown here is derived from an EMBL/GenBank/DDBJ whole genome shotgun (WGS) entry which is preliminary data.</text>
</comment>
<dbReference type="InterPro" id="IPR003317">
    <property type="entry name" value="Cyt-d_oxidase_su2"/>
</dbReference>
<evidence type="ECO:0000256" key="7">
    <source>
        <dbReference type="SAM" id="Phobius"/>
    </source>
</evidence>
<keyword evidence="3" id="KW-1003">Cell membrane</keyword>
<feature type="transmembrane region" description="Helical" evidence="7">
    <location>
        <begin position="200"/>
        <end position="220"/>
    </location>
</feature>
<dbReference type="EMBL" id="PDOE01000013">
    <property type="protein sequence ID" value="RKL65673.1"/>
    <property type="molecule type" value="Genomic_DNA"/>
</dbReference>
<accession>A0A3A9K7P3</accession>
<evidence type="ECO:0000313" key="9">
    <source>
        <dbReference type="Proteomes" id="UP000281498"/>
    </source>
</evidence>